<keyword evidence="2" id="KW-1185">Reference proteome</keyword>
<evidence type="ECO:0000313" key="2">
    <source>
        <dbReference type="Proteomes" id="UP001360953"/>
    </source>
</evidence>
<accession>A0ABR1M559</accession>
<reference evidence="1 2" key="1">
    <citation type="submission" date="2024-04" db="EMBL/GenBank/DDBJ databases">
        <title>Phyllosticta paracitricarpa is synonymous to the EU quarantine fungus P. citricarpa based on phylogenomic analyses.</title>
        <authorList>
            <consortium name="Lawrence Berkeley National Laboratory"/>
            <person name="Van ingen-buijs V.A."/>
            <person name="Van westerhoven A.C."/>
            <person name="Haridas S."/>
            <person name="Skiadas P."/>
            <person name="Martin F."/>
            <person name="Groenewald J.Z."/>
            <person name="Crous P.W."/>
            <person name="Seidl M.F."/>
        </authorList>
    </citation>
    <scope>NUCLEOTIDE SEQUENCE [LARGE SCALE GENOMIC DNA]</scope>
    <source>
        <strain evidence="1 2">CPC 17464</strain>
    </source>
</reference>
<evidence type="ECO:0000313" key="1">
    <source>
        <dbReference type="EMBL" id="KAK7542723.1"/>
    </source>
</evidence>
<evidence type="ECO:0008006" key="3">
    <source>
        <dbReference type="Google" id="ProtNLM"/>
    </source>
</evidence>
<proteinExistence type="predicted"/>
<comment type="caution">
    <text evidence="1">The sequence shown here is derived from an EMBL/GenBank/DDBJ whole genome shotgun (WGS) entry which is preliminary data.</text>
</comment>
<dbReference type="EMBL" id="JBBPEH010000002">
    <property type="protein sequence ID" value="KAK7542723.1"/>
    <property type="molecule type" value="Genomic_DNA"/>
</dbReference>
<name>A0ABR1M559_9PEZI</name>
<sequence>MTLKEGGGSASAWTIMSDLQKRYTRLNHAETQYIVHQRWHTIKWDGDYIGFFISKWSAALTDCLDAGIEISEDTKFFTLMSAIDVQEKKVFKNWVRLTLAETQIKGYKTLGVYFRELIDTCTFESEIRMAQVEGDPKMITKRRCGVCGVTGHVSRGCWHLLPEIAPKELKFEPDKRLVQEFFKRKAEADKRNDKTKGKELGEEGDIEEIINENSGEWEMVMGGMVWYKDYPKIAREETEWWQGVQGSND</sequence>
<dbReference type="GeneID" id="92030875"/>
<organism evidence="1 2">
    <name type="scientific">Phyllosticta citribraziliensis</name>
    <dbReference type="NCBI Taxonomy" id="989973"/>
    <lineage>
        <taxon>Eukaryota</taxon>
        <taxon>Fungi</taxon>
        <taxon>Dikarya</taxon>
        <taxon>Ascomycota</taxon>
        <taxon>Pezizomycotina</taxon>
        <taxon>Dothideomycetes</taxon>
        <taxon>Dothideomycetes incertae sedis</taxon>
        <taxon>Botryosphaeriales</taxon>
        <taxon>Phyllostictaceae</taxon>
        <taxon>Phyllosticta</taxon>
    </lineage>
</organism>
<dbReference type="Proteomes" id="UP001360953">
    <property type="component" value="Unassembled WGS sequence"/>
</dbReference>
<gene>
    <name evidence="1" type="ORF">J3D65DRAFT_600441</name>
</gene>
<dbReference type="RefSeq" id="XP_066659016.1">
    <property type="nucleotide sequence ID" value="XM_066797969.1"/>
</dbReference>
<protein>
    <recommendedName>
        <fullName evidence="3">CCHC-type domain-containing protein</fullName>
    </recommendedName>
</protein>